<reference evidence="2 3" key="1">
    <citation type="submission" date="2015-02" db="EMBL/GenBank/DDBJ databases">
        <title>Draft genome sequences of ten Microbacterium spp. with emphasis on heavy metal contaminated environments.</title>
        <authorList>
            <person name="Corretto E."/>
        </authorList>
    </citation>
    <scope>NUCLEOTIDE SEQUENCE [LARGE SCALE GENOMIC DNA]</scope>
    <source>
        <strain evidence="2 3">ARN176</strain>
    </source>
</reference>
<comment type="caution">
    <text evidence="2">The sequence shown here is derived from an EMBL/GenBank/DDBJ whole genome shotgun (WGS) entry which is preliminary data.</text>
</comment>
<feature type="region of interest" description="Disordered" evidence="1">
    <location>
        <begin position="318"/>
        <end position="342"/>
    </location>
</feature>
<dbReference type="EMBL" id="JYIX01000039">
    <property type="protein sequence ID" value="KJL31395.1"/>
    <property type="molecule type" value="Genomic_DNA"/>
</dbReference>
<gene>
    <name evidence="2" type="ORF">RS86_03518</name>
</gene>
<protein>
    <submittedName>
        <fullName evidence="2">Uncharacterized protein</fullName>
    </submittedName>
</protein>
<evidence type="ECO:0000256" key="1">
    <source>
        <dbReference type="SAM" id="MobiDB-lite"/>
    </source>
</evidence>
<accession>A0A0F0LGI6</accession>
<keyword evidence="3" id="KW-1185">Reference proteome</keyword>
<sequence>MTADARPPGPPVRGLPRSLVIARAWGRLDGVGPLTSPTGVPLARTTKLLIDPLVIRPSARPHLAHAVLSDESAGELEALLLAARSDLAATAAWFTALKRARRRAGITRGNPQDLYFQRAFELARRHGSPAHDAAVIAAATLAEVHDDTRPGIADLRAHLSDPAVAARVGQEIAEAWARRTVPEDEVAHDALRRLLDSCANGSGAGDFATLVASRSGSAGAPPADRPGAARVLGLTAKELPLPPEPGTSATKTAMPPPFDRTLFERLFASFAAVADSGDVLDDVVHDEIRRTAGAWQLTEERSRVVLLAAAEASAVLADPASETGSAPSPAALVDPGPAGTTDAARRLHGRWRREPFVHHALRLKEDPAAARGVREAVLRRLWVRLHGRELRGGAVQAEDVWALLDGALRSVILDRRGIVKTSIGRDALEEAA</sequence>
<dbReference type="STRING" id="582680.RS86_03518"/>
<dbReference type="Proteomes" id="UP000033740">
    <property type="component" value="Unassembled WGS sequence"/>
</dbReference>
<name>A0A0F0LGI6_9MICO</name>
<dbReference type="RefSeq" id="WP_045273524.1">
    <property type="nucleotide sequence ID" value="NZ_JYIX01000039.1"/>
</dbReference>
<organism evidence="2 3">
    <name type="scientific">Microbacterium azadirachtae</name>
    <dbReference type="NCBI Taxonomy" id="582680"/>
    <lineage>
        <taxon>Bacteria</taxon>
        <taxon>Bacillati</taxon>
        <taxon>Actinomycetota</taxon>
        <taxon>Actinomycetes</taxon>
        <taxon>Micrococcales</taxon>
        <taxon>Microbacteriaceae</taxon>
        <taxon>Microbacterium</taxon>
    </lineage>
</organism>
<dbReference type="PATRIC" id="fig|582680.6.peg.3602"/>
<evidence type="ECO:0000313" key="3">
    <source>
        <dbReference type="Proteomes" id="UP000033740"/>
    </source>
</evidence>
<proteinExistence type="predicted"/>
<evidence type="ECO:0000313" key="2">
    <source>
        <dbReference type="EMBL" id="KJL31395.1"/>
    </source>
</evidence>
<dbReference type="AlphaFoldDB" id="A0A0F0LGI6"/>